<accession>X1GSU9</accession>
<dbReference type="SUPFAM" id="SSF52964">
    <property type="entry name" value="TolB, N-terminal domain"/>
    <property type="match status" value="1"/>
</dbReference>
<feature type="non-terminal residue" evidence="2">
    <location>
        <position position="1"/>
    </location>
</feature>
<evidence type="ECO:0008006" key="3">
    <source>
        <dbReference type="Google" id="ProtNLM"/>
    </source>
</evidence>
<evidence type="ECO:0000313" key="2">
    <source>
        <dbReference type="EMBL" id="GAH36078.1"/>
    </source>
</evidence>
<protein>
    <recommendedName>
        <fullName evidence="3">Adenylate/guanylate cyclase domain-containing protein</fullName>
    </recommendedName>
</protein>
<feature type="region of interest" description="Disordered" evidence="1">
    <location>
        <begin position="1"/>
        <end position="27"/>
    </location>
</feature>
<feature type="compositionally biased region" description="Low complexity" evidence="1">
    <location>
        <begin position="1"/>
        <end position="24"/>
    </location>
</feature>
<organism evidence="2">
    <name type="scientific">marine sediment metagenome</name>
    <dbReference type="NCBI Taxonomy" id="412755"/>
    <lineage>
        <taxon>unclassified sequences</taxon>
        <taxon>metagenomes</taxon>
        <taxon>ecological metagenomes</taxon>
    </lineage>
</organism>
<reference evidence="2" key="1">
    <citation type="journal article" date="2014" name="Front. Microbiol.">
        <title>High frequency of phylogenetically diverse reductive dehalogenase-homologous genes in deep subseafloor sedimentary metagenomes.</title>
        <authorList>
            <person name="Kawai M."/>
            <person name="Futagami T."/>
            <person name="Toyoda A."/>
            <person name="Takaki Y."/>
            <person name="Nishi S."/>
            <person name="Hori S."/>
            <person name="Arai W."/>
            <person name="Tsubouchi T."/>
            <person name="Morono Y."/>
            <person name="Uchiyama I."/>
            <person name="Ito T."/>
            <person name="Fujiyama A."/>
            <person name="Inagaki F."/>
            <person name="Takami H."/>
        </authorList>
    </citation>
    <scope>NUCLEOTIDE SEQUENCE</scope>
    <source>
        <strain evidence="2">Expedition CK06-06</strain>
    </source>
</reference>
<dbReference type="AlphaFoldDB" id="X1GSU9"/>
<feature type="non-terminal residue" evidence="2">
    <location>
        <position position="204"/>
    </location>
</feature>
<name>X1GSU9_9ZZZZ</name>
<evidence type="ECO:0000256" key="1">
    <source>
        <dbReference type="SAM" id="MobiDB-lite"/>
    </source>
</evidence>
<dbReference type="Gene3D" id="3.40.50.10070">
    <property type="entry name" value="TolB, N-terminal domain"/>
    <property type="match status" value="1"/>
</dbReference>
<dbReference type="EMBL" id="BARU01013371">
    <property type="protein sequence ID" value="GAH36078.1"/>
    <property type="molecule type" value="Genomic_DNA"/>
</dbReference>
<proteinExistence type="predicted"/>
<gene>
    <name evidence="2" type="ORF">S03H2_24190</name>
</gene>
<comment type="caution">
    <text evidence="2">The sequence shown here is derived from an EMBL/GenBank/DDBJ whole genome shotgun (WGS) entry which is preliminary data.</text>
</comment>
<sequence length="204" mass="22547">WGEASAEKASSAAAETASADSSPADLDPLTVPGFGGHPAIAVLPFDNLSGDPEQEYFADGFADELITLLSASREFPVIARNSSFTYKGKPVDVKQVSRELGVRYVVEGSVRKTGDRLRITAQLIDATTGGHLWAETYDRHLRDIFEIQDEITEAIAGSMGYALLLSEARRAIHKEPQNLDAHDCRMRGMWHLYRLTREDNRKAR</sequence>